<dbReference type="EMBL" id="JACHMN010000001">
    <property type="protein sequence ID" value="MBB5867032.1"/>
    <property type="molecule type" value="Genomic_DNA"/>
</dbReference>
<dbReference type="AlphaFoldDB" id="A0A841BJS9"/>
<dbReference type="PROSITE" id="PS51257">
    <property type="entry name" value="PROKAR_LIPOPROTEIN"/>
    <property type="match status" value="1"/>
</dbReference>
<gene>
    <name evidence="1" type="ORF">F4553_000411</name>
</gene>
<reference evidence="1 2" key="1">
    <citation type="submission" date="2020-08" db="EMBL/GenBank/DDBJ databases">
        <title>Sequencing the genomes of 1000 actinobacteria strains.</title>
        <authorList>
            <person name="Klenk H.-P."/>
        </authorList>
    </citation>
    <scope>NUCLEOTIDE SEQUENCE [LARGE SCALE GENOMIC DNA]</scope>
    <source>
        <strain evidence="1 2">DSM 45362</strain>
    </source>
</reference>
<accession>A0A841BJS9</accession>
<name>A0A841BJS9_9ACTN</name>
<keyword evidence="2" id="KW-1185">Reference proteome</keyword>
<comment type="caution">
    <text evidence="1">The sequence shown here is derived from an EMBL/GenBank/DDBJ whole genome shotgun (WGS) entry which is preliminary data.</text>
</comment>
<evidence type="ECO:0000313" key="2">
    <source>
        <dbReference type="Proteomes" id="UP000587527"/>
    </source>
</evidence>
<dbReference type="RefSeq" id="WP_184831302.1">
    <property type="nucleotide sequence ID" value="NZ_JACHMN010000001.1"/>
</dbReference>
<proteinExistence type="predicted"/>
<organism evidence="1 2">
    <name type="scientific">Allocatelliglobosispora scoriae</name>
    <dbReference type="NCBI Taxonomy" id="643052"/>
    <lineage>
        <taxon>Bacteria</taxon>
        <taxon>Bacillati</taxon>
        <taxon>Actinomycetota</taxon>
        <taxon>Actinomycetes</taxon>
        <taxon>Micromonosporales</taxon>
        <taxon>Micromonosporaceae</taxon>
        <taxon>Allocatelliglobosispora</taxon>
    </lineage>
</organism>
<evidence type="ECO:0000313" key="1">
    <source>
        <dbReference type="EMBL" id="MBB5867032.1"/>
    </source>
</evidence>
<dbReference type="Proteomes" id="UP000587527">
    <property type="component" value="Unassembled WGS sequence"/>
</dbReference>
<sequence length="129" mass="13698">MRRTIILAAFTSAILLTGTACGSIFTLRVLYSGFAKGTYKGGTTSMWKVLVDLKADISSYQAYLKKILPTVTTAELKAAITSDIAAWAKHTAALKAAGTDYKGKVLATLDGMQTAVSDDDRFGHLCSPS</sequence>
<protein>
    <submittedName>
        <fullName evidence="1">Uncharacterized protein</fullName>
    </submittedName>
</protein>